<proteinExistence type="predicted"/>
<name>A0A510HBN7_9HELI</name>
<protein>
    <submittedName>
        <fullName evidence="1">Uncharacterized protein</fullName>
    </submittedName>
</protein>
<accession>A0A510HBN7</accession>
<evidence type="ECO:0000313" key="3">
    <source>
        <dbReference type="Proteomes" id="UP000317935"/>
    </source>
</evidence>
<reference evidence="1 3" key="1">
    <citation type="submission" date="2019-06" db="EMBL/GenBank/DDBJ databases">
        <title>Complete genome sequence of Helicobacter suis SNTW101c.</title>
        <authorList>
            <person name="Rimbara E."/>
            <person name="Suzuki M."/>
            <person name="Matsui H."/>
            <person name="Nakamura M."/>
            <person name="Mori S."/>
            <person name="Shibayama K."/>
        </authorList>
    </citation>
    <scope>NUCLEOTIDE SEQUENCE [LARGE SCALE GENOMIC DNA]</scope>
    <source>
        <strain evidence="1 3">SNTW101c</strain>
    </source>
</reference>
<gene>
    <name evidence="1" type="ORF">SNTW_09580</name>
    <name evidence="2" type="ORF">SNTW_10500</name>
</gene>
<dbReference type="AlphaFoldDB" id="A0A510HBN7"/>
<dbReference type="OrthoDB" id="5330044at2"/>
<evidence type="ECO:0000313" key="1">
    <source>
        <dbReference type="EMBL" id="BCD70313.1"/>
    </source>
</evidence>
<evidence type="ECO:0000313" key="2">
    <source>
        <dbReference type="EMBL" id="BCD70405.1"/>
    </source>
</evidence>
<sequence>MPKSNIFKMLSIGVVSVGLTLSIAQNIHYFLLYNTSIEALTACAVQPDKTLADYPARMDLIDALSNHPNNNTIASKVLSDLIKQAKAYGITKSMLIDELTKKLD</sequence>
<organism evidence="1 3">
    <name type="scientific">Helicobacter suis</name>
    <dbReference type="NCBI Taxonomy" id="104628"/>
    <lineage>
        <taxon>Bacteria</taxon>
        <taxon>Pseudomonadati</taxon>
        <taxon>Campylobacterota</taxon>
        <taxon>Epsilonproteobacteria</taxon>
        <taxon>Campylobacterales</taxon>
        <taxon>Helicobacteraceae</taxon>
        <taxon>Helicobacter</taxon>
    </lineage>
</organism>
<dbReference type="STRING" id="104628.GCA_001653055_01309"/>
<dbReference type="RefSeq" id="WP_064430148.1">
    <property type="nucleotide sequence ID" value="NZ_AP019774.1"/>
</dbReference>
<dbReference type="EMBL" id="AP019774">
    <property type="protein sequence ID" value="BCD70313.1"/>
    <property type="molecule type" value="Genomic_DNA"/>
</dbReference>
<dbReference type="Proteomes" id="UP000317935">
    <property type="component" value="Chromosome"/>
</dbReference>
<dbReference type="EMBL" id="AP019774">
    <property type="protein sequence ID" value="BCD70405.1"/>
    <property type="molecule type" value="Genomic_DNA"/>
</dbReference>